<evidence type="ECO:0000256" key="7">
    <source>
        <dbReference type="ARBA" id="ARBA00022840"/>
    </source>
</evidence>
<protein>
    <submittedName>
        <fullName evidence="12">ATP-binding cassette sub-family A member 5-like</fullName>
    </submittedName>
</protein>
<dbReference type="Pfam" id="PF00005">
    <property type="entry name" value="ABC_tran"/>
    <property type="match status" value="2"/>
</dbReference>
<reference evidence="12" key="1">
    <citation type="submission" date="2020-04" db="EMBL/GenBank/DDBJ databases">
        <authorList>
            <person name="Neveu A P."/>
        </authorList>
    </citation>
    <scope>NUCLEOTIDE SEQUENCE</scope>
    <source>
        <tissue evidence="12">Whole embryo</tissue>
    </source>
</reference>
<dbReference type="SUPFAM" id="SSF52540">
    <property type="entry name" value="P-loop containing nucleoside triphosphate hydrolases"/>
    <property type="match status" value="2"/>
</dbReference>
<evidence type="ECO:0000259" key="11">
    <source>
        <dbReference type="PROSITE" id="PS50893"/>
    </source>
</evidence>
<feature type="transmembrane region" description="Helical" evidence="10">
    <location>
        <begin position="984"/>
        <end position="1009"/>
    </location>
</feature>
<keyword evidence="3" id="KW-0813">Transport</keyword>
<evidence type="ECO:0000256" key="4">
    <source>
        <dbReference type="ARBA" id="ARBA00022692"/>
    </source>
</evidence>
<dbReference type="SMART" id="SM00382">
    <property type="entry name" value="AAA"/>
    <property type="match status" value="2"/>
</dbReference>
<dbReference type="FunFam" id="3.40.50.300:FF:000335">
    <property type="entry name" value="ATP binding cassette subfamily A member 5"/>
    <property type="match status" value="1"/>
</dbReference>
<dbReference type="PROSITE" id="PS00211">
    <property type="entry name" value="ABC_TRANSPORTER_1"/>
    <property type="match status" value="1"/>
</dbReference>
<evidence type="ECO:0000256" key="1">
    <source>
        <dbReference type="ARBA" id="ARBA00004141"/>
    </source>
</evidence>
<evidence type="ECO:0000256" key="8">
    <source>
        <dbReference type="ARBA" id="ARBA00022989"/>
    </source>
</evidence>
<feature type="transmembrane region" description="Helical" evidence="10">
    <location>
        <begin position="264"/>
        <end position="285"/>
    </location>
</feature>
<accession>A0A6F9D592</accession>
<dbReference type="Pfam" id="PF23321">
    <property type="entry name" value="R1_ABCA1"/>
    <property type="match status" value="1"/>
</dbReference>
<dbReference type="Pfam" id="PF12698">
    <property type="entry name" value="ABC2_membrane_3"/>
    <property type="match status" value="2"/>
</dbReference>
<dbReference type="InterPro" id="IPR017871">
    <property type="entry name" value="ABC_transporter-like_CS"/>
</dbReference>
<feature type="transmembrane region" description="Helical" evidence="10">
    <location>
        <begin position="1114"/>
        <end position="1137"/>
    </location>
</feature>
<dbReference type="GO" id="GO:0140359">
    <property type="term" value="F:ABC-type transporter activity"/>
    <property type="evidence" value="ECO:0007669"/>
    <property type="project" value="InterPro"/>
</dbReference>
<dbReference type="InterPro" id="IPR056264">
    <property type="entry name" value="R2_ABCA1-4-like"/>
</dbReference>
<feature type="transmembrane region" description="Helical" evidence="10">
    <location>
        <begin position="1036"/>
        <end position="1059"/>
    </location>
</feature>
<keyword evidence="8 10" id="KW-1133">Transmembrane helix</keyword>
<proteinExistence type="evidence at transcript level"/>
<dbReference type="PANTHER" id="PTHR19229:SF209">
    <property type="entry name" value="ATP-BINDING CASSETTE SUB-FAMILY A MEMBER 5 ISOFORM X1"/>
    <property type="match status" value="1"/>
</dbReference>
<evidence type="ECO:0000256" key="6">
    <source>
        <dbReference type="ARBA" id="ARBA00022741"/>
    </source>
</evidence>
<keyword evidence="4 10" id="KW-0812">Transmembrane</keyword>
<feature type="transmembrane region" description="Helical" evidence="10">
    <location>
        <begin position="1079"/>
        <end position="1108"/>
    </location>
</feature>
<feature type="transmembrane region" description="Helical" evidence="10">
    <location>
        <begin position="334"/>
        <end position="359"/>
    </location>
</feature>
<dbReference type="InterPro" id="IPR027417">
    <property type="entry name" value="P-loop_NTPase"/>
</dbReference>
<feature type="transmembrane region" description="Helical" evidence="10">
    <location>
        <begin position="1228"/>
        <end position="1253"/>
    </location>
</feature>
<evidence type="ECO:0000256" key="2">
    <source>
        <dbReference type="ARBA" id="ARBA00008869"/>
    </source>
</evidence>
<gene>
    <name evidence="12" type="primary">Abca5</name>
</gene>
<evidence type="ECO:0000256" key="3">
    <source>
        <dbReference type="ARBA" id="ARBA00022448"/>
    </source>
</evidence>
<comment type="similarity">
    <text evidence="2">Belongs to the ABC transporter superfamily. ABCA family.</text>
</comment>
<dbReference type="InterPro" id="IPR026082">
    <property type="entry name" value="ABCA"/>
</dbReference>
<evidence type="ECO:0000313" key="12">
    <source>
        <dbReference type="EMBL" id="CAB3219613.1"/>
    </source>
</evidence>
<feature type="transmembrane region" description="Helical" evidence="10">
    <location>
        <begin position="1202"/>
        <end position="1222"/>
    </location>
</feature>
<evidence type="ECO:0000256" key="5">
    <source>
        <dbReference type="ARBA" id="ARBA00022737"/>
    </source>
</evidence>
<dbReference type="PANTHER" id="PTHR19229">
    <property type="entry name" value="ATP-BINDING CASSETTE TRANSPORTER SUBFAMILY A ABCA"/>
    <property type="match status" value="1"/>
</dbReference>
<dbReference type="FunFam" id="3.40.50.300:FF:000436">
    <property type="entry name" value="ATP binding cassette subfamily A member 9"/>
    <property type="match status" value="1"/>
</dbReference>
<name>A0A6F9D592_9ASCI</name>
<feature type="transmembrane region" description="Helical" evidence="10">
    <location>
        <begin position="1149"/>
        <end position="1165"/>
    </location>
</feature>
<dbReference type="InterPro" id="IPR013525">
    <property type="entry name" value="ABC2_TM"/>
</dbReference>
<dbReference type="InterPro" id="IPR003593">
    <property type="entry name" value="AAA+_ATPase"/>
</dbReference>
<organism evidence="12">
    <name type="scientific">Phallusia mammillata</name>
    <dbReference type="NCBI Taxonomy" id="59560"/>
    <lineage>
        <taxon>Eukaryota</taxon>
        <taxon>Metazoa</taxon>
        <taxon>Chordata</taxon>
        <taxon>Tunicata</taxon>
        <taxon>Ascidiacea</taxon>
        <taxon>Phlebobranchia</taxon>
        <taxon>Ascidiidae</taxon>
        <taxon>Phallusia</taxon>
    </lineage>
</organism>
<feature type="transmembrane region" description="Helical" evidence="10">
    <location>
        <begin position="1177"/>
        <end position="1195"/>
    </location>
</feature>
<dbReference type="GO" id="GO:0005886">
    <property type="term" value="C:plasma membrane"/>
    <property type="evidence" value="ECO:0007669"/>
    <property type="project" value="UniProtKB-ARBA"/>
</dbReference>
<dbReference type="Gene3D" id="3.40.50.300">
    <property type="entry name" value="P-loop containing nucleotide triphosphate hydrolases"/>
    <property type="match status" value="2"/>
</dbReference>
<feature type="domain" description="ABC transporter" evidence="11">
    <location>
        <begin position="474"/>
        <end position="715"/>
    </location>
</feature>
<dbReference type="GO" id="GO:0005524">
    <property type="term" value="F:ATP binding"/>
    <property type="evidence" value="ECO:0007669"/>
    <property type="project" value="UniProtKB-KW"/>
</dbReference>
<feature type="transmembrane region" description="Helical" evidence="10">
    <location>
        <begin position="31"/>
        <end position="49"/>
    </location>
</feature>
<feature type="transmembrane region" description="Helical" evidence="10">
    <location>
        <begin position="224"/>
        <end position="243"/>
    </location>
</feature>
<dbReference type="GO" id="GO:0005319">
    <property type="term" value="F:lipid transporter activity"/>
    <property type="evidence" value="ECO:0007669"/>
    <property type="project" value="TreeGrafter"/>
</dbReference>
<keyword evidence="9 10" id="KW-0472">Membrane</keyword>
<feature type="transmembrane region" description="Helical" evidence="10">
    <location>
        <begin position="397"/>
        <end position="416"/>
    </location>
</feature>
<keyword evidence="6" id="KW-0547">Nucleotide-binding</keyword>
<comment type="subcellular location">
    <subcellularLocation>
        <location evidence="1">Membrane</location>
        <topology evidence="1">Multi-pass membrane protein</topology>
    </subcellularLocation>
</comment>
<feature type="domain" description="ABC transporter" evidence="11">
    <location>
        <begin position="1329"/>
        <end position="1563"/>
    </location>
</feature>
<dbReference type="PROSITE" id="PS50893">
    <property type="entry name" value="ABC_TRANSPORTER_2"/>
    <property type="match status" value="2"/>
</dbReference>
<evidence type="ECO:0000256" key="9">
    <source>
        <dbReference type="ARBA" id="ARBA00023136"/>
    </source>
</evidence>
<dbReference type="CDD" id="cd03263">
    <property type="entry name" value="ABC_subfamily_A"/>
    <property type="match status" value="2"/>
</dbReference>
<feature type="transmembrane region" description="Helical" evidence="10">
    <location>
        <begin position="365"/>
        <end position="385"/>
    </location>
</feature>
<dbReference type="InterPro" id="IPR003439">
    <property type="entry name" value="ABC_transporter-like_ATP-bd"/>
</dbReference>
<feature type="transmembrane region" description="Helical" evidence="10">
    <location>
        <begin position="297"/>
        <end position="322"/>
    </location>
</feature>
<keyword evidence="5" id="KW-0677">Repeat</keyword>
<dbReference type="EMBL" id="LR782580">
    <property type="protein sequence ID" value="CAB3219613.1"/>
    <property type="molecule type" value="mRNA"/>
</dbReference>
<sequence>MGSLTWRQIRTLLYRNFLMKKRIKGPTIQEMIMPIYFVVLLVILKLAAYKPTTFPYLPNNETVAITAKPIPQKSPIYVAPDFPQAQQLMQHLKNTSLNNITYRFFATREEMDIVYKNTSALNPVGIYFPQANDVSQYALRFPYGSLPGQDPFDRSETTCRDETGYCPSRMYLDSGFTYLQSFFDAAIVQFLHNSSYLNPIISAQKYPKLPGTSNSQTFQIISSLYLVLAFSPFLTFLLVFIVFEKQKKIKEAMKMMGLSNISLWSAWALTYIIIIFIMTIIITLLAKFGQLFPNSDFFLLFLLFFMYGLTLEMMGFMLTPFFNNPKAAGGLGSLLTICMSLLSLLPVLTTISTPALWALSLLSPVAFAVAIGQVSLLDISGGAFFSNIWVGQNPVGVALVMLPVDILLYFVITLYLDNVVPGEYGQHENPLFCILPSFWCPSKKKAVHEVYSSDTTHSDNIEKIDETLIGKEAIRIKNVSKVYKSDGFFTKQTEATTALKNLSMDIYEGQITALLGHNGAGKTTLFNILTGFIETTSGSATVFDYDVSNPGHMAKIRQMTGVCPQHNILIDQLSVEEHLEIFAGIKGIDPDTAKPEITRVIKLIGLETQRHTFAQKLSGGQKRKLSVGIAIMGDPKILVLDEPTAGMDPFSRNNLWDVLRSRKEGKVTLLTTHFMDEADILADRKAIISRGQLQCLGSSLFLKNRFGVGYHLGVVAKSSDSEPLITECVSSHITGSELLRASGFELGYTLPLAEVSKFSELFNDLERRGENLNVQSFGVSMTTLEEVFLRIGEDEETTDTPSEHEEGPLLANQISQRLRSMSSSYENPSYGATEKETQIQNGDTVVQVVRNNTAFDPSHCVKEKKSRLKLLKILAWRMCLVYVRNPAAVIFGVVFPLGLCIGAAALMTLQTGSQNTDNPDLVFINSTNYRTMLYKNSSESSLDLFTSNTNMTLQLDDLTNLNTSNTWMAADIKLYTIKQMNYKAVFNTTGTYSLPAIINVLSSSVVSMFNKTASPIKTYNKLWPAINPIPPFNGGVFGGVLMAGMALLIPMSFAAFNAVQERELKITTQLRVSGVTFELYWLASFFVDYLWFFIVALAFVIAVLAFQVPLFTSGALGAVVLLFFGWGASGVLFSYCGNFIFDKYETAQATWFNIMQLATLIPYLIVSLLDQLGSTDAALYINIVFVILLPPYVGFSGIYYILKIYTIFALTGVSAIPTHLYFDWTHPMVPFAILMAYVHVFVMFFLLIVFSVLKDGGNVKDILNLKFRYRAIGDSQSQISVREEVNNDDVDNDVKEEKQKVARIVANEESGDQPVVLVHHLHKNFVKRNKRKNCKKTTKADTIKTAVGDLSLTVYPGQVLGLLGPNGAGKTTAMSMMTADIAPTSGKIFISGHEIQSNLSSVYEDMGYCSQDNPLWENITLKEHLEIYAATHGIKKSNIEDTVNSFIDALGVQEHTNKRAKSLSGGTKRKLCFAMAMMGNPQVVLLDEPSTGMDPKTKRFMWDTISTAFEGTSRGAILTTHYMEEADALCSRVAIMVLGNLKCIGSTQHLKSKFGQGYILEVKLKRVDTDSGKILHEFVQKLFPEIANPEEFSNRFVYKVAQDNVVSLSTVFSQFESAKEELGIEEYSFSQSTLEQVFLQFAREQEHEEIRAPEDED</sequence>
<dbReference type="GO" id="GO:0016887">
    <property type="term" value="F:ATP hydrolysis activity"/>
    <property type="evidence" value="ECO:0007669"/>
    <property type="project" value="InterPro"/>
</dbReference>
<feature type="transmembrane region" description="Helical" evidence="10">
    <location>
        <begin position="887"/>
        <end position="909"/>
    </location>
</feature>
<evidence type="ECO:0000256" key="10">
    <source>
        <dbReference type="SAM" id="Phobius"/>
    </source>
</evidence>
<keyword evidence="7 12" id="KW-0067">ATP-binding</keyword>